<dbReference type="EC" id="5.2.1.8" evidence="6"/>
<organism evidence="9 10">
    <name type="scientific">Neolewinella antarctica</name>
    <dbReference type="NCBI Taxonomy" id="442734"/>
    <lineage>
        <taxon>Bacteria</taxon>
        <taxon>Pseudomonadati</taxon>
        <taxon>Bacteroidota</taxon>
        <taxon>Saprospiria</taxon>
        <taxon>Saprospirales</taxon>
        <taxon>Lewinellaceae</taxon>
        <taxon>Neolewinella</taxon>
    </lineage>
</organism>
<feature type="domain" description="PPIase FKBP-type" evidence="8">
    <location>
        <begin position="132"/>
        <end position="218"/>
    </location>
</feature>
<protein>
    <recommendedName>
        <fullName evidence="6">Peptidyl-prolyl cis-trans isomerase</fullName>
        <ecNumber evidence="6">5.2.1.8</ecNumber>
    </recommendedName>
</protein>
<evidence type="ECO:0000256" key="1">
    <source>
        <dbReference type="ARBA" id="ARBA00000971"/>
    </source>
</evidence>
<reference evidence="9 10" key="1">
    <citation type="submission" date="2020-03" db="EMBL/GenBank/DDBJ databases">
        <title>Genomic Encyclopedia of Type Strains, Phase IV (KMG-IV): sequencing the most valuable type-strain genomes for metagenomic binning, comparative biology and taxonomic classification.</title>
        <authorList>
            <person name="Goeker M."/>
        </authorList>
    </citation>
    <scope>NUCLEOTIDE SEQUENCE [LARGE SCALE GENOMIC DNA]</scope>
    <source>
        <strain evidence="9 10">DSM 105096</strain>
    </source>
</reference>
<evidence type="ECO:0000256" key="5">
    <source>
        <dbReference type="PROSITE-ProRule" id="PRU00277"/>
    </source>
</evidence>
<dbReference type="InterPro" id="IPR001179">
    <property type="entry name" value="PPIase_FKBP_dom"/>
</dbReference>
<name>A0ABX0X6A4_9BACT</name>
<keyword evidence="4 5" id="KW-0413">Isomerase</keyword>
<keyword evidence="10" id="KW-1185">Reference proteome</keyword>
<evidence type="ECO:0000256" key="6">
    <source>
        <dbReference type="RuleBase" id="RU003915"/>
    </source>
</evidence>
<feature type="signal peptide" evidence="7">
    <location>
        <begin position="1"/>
        <end position="19"/>
    </location>
</feature>
<dbReference type="Pfam" id="PF01346">
    <property type="entry name" value="FKBP_N"/>
    <property type="match status" value="1"/>
</dbReference>
<keyword evidence="3 5" id="KW-0697">Rotamase</keyword>
<evidence type="ECO:0000256" key="2">
    <source>
        <dbReference type="ARBA" id="ARBA00006577"/>
    </source>
</evidence>
<comment type="caution">
    <text evidence="9">The sequence shown here is derived from an EMBL/GenBank/DDBJ whole genome shotgun (WGS) entry which is preliminary data.</text>
</comment>
<comment type="similarity">
    <text evidence="2 6">Belongs to the FKBP-type PPIase family.</text>
</comment>
<dbReference type="GO" id="GO:0003755">
    <property type="term" value="F:peptidyl-prolyl cis-trans isomerase activity"/>
    <property type="evidence" value="ECO:0007669"/>
    <property type="project" value="UniProtKB-EC"/>
</dbReference>
<accession>A0ABX0X6A4</accession>
<evidence type="ECO:0000313" key="10">
    <source>
        <dbReference type="Proteomes" id="UP000770785"/>
    </source>
</evidence>
<dbReference type="RefSeq" id="WP_209037843.1">
    <property type="nucleotide sequence ID" value="NZ_JAATJH010000001.1"/>
</dbReference>
<evidence type="ECO:0000256" key="4">
    <source>
        <dbReference type="ARBA" id="ARBA00023235"/>
    </source>
</evidence>
<dbReference type="InterPro" id="IPR036944">
    <property type="entry name" value="PPIase_FKBP_N_sf"/>
</dbReference>
<proteinExistence type="inferred from homology"/>
<dbReference type="PROSITE" id="PS50059">
    <property type="entry name" value="FKBP_PPIASE"/>
    <property type="match status" value="1"/>
</dbReference>
<evidence type="ECO:0000256" key="7">
    <source>
        <dbReference type="SAM" id="SignalP"/>
    </source>
</evidence>
<dbReference type="PANTHER" id="PTHR43811">
    <property type="entry name" value="FKBP-TYPE PEPTIDYL-PROLYL CIS-TRANS ISOMERASE FKPA"/>
    <property type="match status" value="1"/>
</dbReference>
<dbReference type="Gene3D" id="1.10.287.460">
    <property type="entry name" value="Peptidyl-prolyl cis-trans isomerase, FKBP-type, N-terminal domain"/>
    <property type="match status" value="1"/>
</dbReference>
<dbReference type="PANTHER" id="PTHR43811:SF19">
    <property type="entry name" value="39 KDA FK506-BINDING NUCLEAR PROTEIN"/>
    <property type="match status" value="1"/>
</dbReference>
<evidence type="ECO:0000313" key="9">
    <source>
        <dbReference type="EMBL" id="NJC24730.1"/>
    </source>
</evidence>
<feature type="chain" id="PRO_5046128612" description="Peptidyl-prolyl cis-trans isomerase" evidence="7">
    <location>
        <begin position="20"/>
        <end position="218"/>
    </location>
</feature>
<comment type="catalytic activity">
    <reaction evidence="1 5 6">
        <text>[protein]-peptidylproline (omega=180) = [protein]-peptidylproline (omega=0)</text>
        <dbReference type="Rhea" id="RHEA:16237"/>
        <dbReference type="Rhea" id="RHEA-COMP:10747"/>
        <dbReference type="Rhea" id="RHEA-COMP:10748"/>
        <dbReference type="ChEBI" id="CHEBI:83833"/>
        <dbReference type="ChEBI" id="CHEBI:83834"/>
        <dbReference type="EC" id="5.2.1.8"/>
    </reaction>
</comment>
<gene>
    <name evidence="9" type="ORF">GGR27_000211</name>
</gene>
<dbReference type="Gene3D" id="3.10.50.40">
    <property type="match status" value="1"/>
</dbReference>
<dbReference type="Proteomes" id="UP000770785">
    <property type="component" value="Unassembled WGS sequence"/>
</dbReference>
<evidence type="ECO:0000256" key="3">
    <source>
        <dbReference type="ARBA" id="ARBA00023110"/>
    </source>
</evidence>
<evidence type="ECO:0000259" key="8">
    <source>
        <dbReference type="PROSITE" id="PS50059"/>
    </source>
</evidence>
<dbReference type="SUPFAM" id="SSF54534">
    <property type="entry name" value="FKBP-like"/>
    <property type="match status" value="1"/>
</dbReference>
<dbReference type="EMBL" id="JAATJH010000001">
    <property type="protein sequence ID" value="NJC24730.1"/>
    <property type="molecule type" value="Genomic_DNA"/>
</dbReference>
<sequence>MKILIAGVFLCLVTSQLIAQNNPPNMDSVSYALGVVLSQNLKQQGFDSIDSGEFAKGFDEGIAGTNAIDPNQANSIIQDYMKNKQEEGSKELRKDGEDFLAENAKRSEVKVTDSGLQYEILKEGTGGSPSATETVEVHYHGTLIDGTVFDSSVERGQTIEFPLNRVIPGWTEGVQLMKEGAKYRFFIPYDLAYGPQGSAPKIPPYAALIFDVELFDVK</sequence>
<keyword evidence="7" id="KW-0732">Signal</keyword>
<dbReference type="InterPro" id="IPR046357">
    <property type="entry name" value="PPIase_dom_sf"/>
</dbReference>
<dbReference type="Pfam" id="PF00254">
    <property type="entry name" value="FKBP_C"/>
    <property type="match status" value="1"/>
</dbReference>
<dbReference type="InterPro" id="IPR000774">
    <property type="entry name" value="PPIase_FKBP_N"/>
</dbReference>